<dbReference type="PROSITE" id="PS51078">
    <property type="entry name" value="ICLR_ED"/>
    <property type="match status" value="1"/>
</dbReference>
<feature type="domain" description="HTH iclR-type" evidence="4">
    <location>
        <begin position="12"/>
        <end position="73"/>
    </location>
</feature>
<dbReference type="InterPro" id="IPR005471">
    <property type="entry name" value="Tscrpt_reg_IclR_N"/>
</dbReference>
<dbReference type="SMART" id="SM00346">
    <property type="entry name" value="HTH_ICLR"/>
    <property type="match status" value="1"/>
</dbReference>
<keyword evidence="3" id="KW-0804">Transcription</keyword>
<dbReference type="Pfam" id="PF01614">
    <property type="entry name" value="IclR_C"/>
    <property type="match status" value="1"/>
</dbReference>
<dbReference type="Gene3D" id="3.30.450.40">
    <property type="match status" value="1"/>
</dbReference>
<name>A0ABU4D1L7_9NOCA</name>
<keyword evidence="1" id="KW-0805">Transcription regulation</keyword>
<dbReference type="EMBL" id="JAWLKF010000004">
    <property type="protein sequence ID" value="MDV6303199.1"/>
    <property type="molecule type" value="Genomic_DNA"/>
</dbReference>
<dbReference type="InterPro" id="IPR014757">
    <property type="entry name" value="Tscrpt_reg_IclR_C"/>
</dbReference>
<dbReference type="Proteomes" id="UP001186104">
    <property type="component" value="Unassembled WGS sequence"/>
</dbReference>
<dbReference type="InterPro" id="IPR050707">
    <property type="entry name" value="HTH_MetabolicPath_Reg"/>
</dbReference>
<feature type="domain" description="IclR-ED" evidence="5">
    <location>
        <begin position="74"/>
        <end position="253"/>
    </location>
</feature>
<evidence type="ECO:0000256" key="2">
    <source>
        <dbReference type="ARBA" id="ARBA00023125"/>
    </source>
</evidence>
<evidence type="ECO:0000256" key="1">
    <source>
        <dbReference type="ARBA" id="ARBA00023015"/>
    </source>
</evidence>
<dbReference type="SUPFAM" id="SSF55781">
    <property type="entry name" value="GAF domain-like"/>
    <property type="match status" value="1"/>
</dbReference>
<dbReference type="InterPro" id="IPR036390">
    <property type="entry name" value="WH_DNA-bd_sf"/>
</dbReference>
<dbReference type="InterPro" id="IPR029016">
    <property type="entry name" value="GAF-like_dom_sf"/>
</dbReference>
<keyword evidence="7" id="KW-1185">Reference proteome</keyword>
<sequence length="258" mass="27331">MRGGTVAAGGGVQSVERAFELLDIMAASGGSIGISELAEGTDLPMPTVHRLIGTLVSLGYVRRLPSRRYALGTKLIRLGDSASKLIGGWAKPYLAELVRITHETSNMAFLEDDMAVYVAQVPSEHAMRMFNEVGQRVLPHSTGVGKALLSQLDDDAVRAIVGRLGMAPRTVNTITTLDALLEDLAVIRERGYAIDDGEQEVGVRCFAVPVLGAPTLTAMSIAGPTARVTLESAEQFVPLLISAAERLAKDLASNNPAP</sequence>
<dbReference type="Pfam" id="PF09339">
    <property type="entry name" value="HTH_IclR"/>
    <property type="match status" value="1"/>
</dbReference>
<reference evidence="6 7" key="1">
    <citation type="submission" date="2023-10" db="EMBL/GenBank/DDBJ databases">
        <title>Development of a sustainable strategy for remediation of hydrocarbon-contaminated territories based on the waste exchange concept.</title>
        <authorList>
            <person name="Krivoruchko A."/>
        </authorList>
    </citation>
    <scope>NUCLEOTIDE SEQUENCE [LARGE SCALE GENOMIC DNA]</scope>
    <source>
        <strain evidence="6 7">IEGM 1327</strain>
    </source>
</reference>
<gene>
    <name evidence="6" type="ORF">R3P93_11580</name>
</gene>
<evidence type="ECO:0000313" key="6">
    <source>
        <dbReference type="EMBL" id="MDV6303199.1"/>
    </source>
</evidence>
<dbReference type="InterPro" id="IPR036388">
    <property type="entry name" value="WH-like_DNA-bd_sf"/>
</dbReference>
<accession>A0ABU4D1L7</accession>
<dbReference type="PANTHER" id="PTHR30136:SF24">
    <property type="entry name" value="HTH-TYPE TRANSCRIPTIONAL REPRESSOR ALLR"/>
    <property type="match status" value="1"/>
</dbReference>
<organism evidence="6 7">
    <name type="scientific">Rhodococcus cerastii</name>
    <dbReference type="NCBI Taxonomy" id="908616"/>
    <lineage>
        <taxon>Bacteria</taxon>
        <taxon>Bacillati</taxon>
        <taxon>Actinomycetota</taxon>
        <taxon>Actinomycetes</taxon>
        <taxon>Mycobacteriales</taxon>
        <taxon>Nocardiaceae</taxon>
        <taxon>Rhodococcus</taxon>
    </lineage>
</organism>
<dbReference type="SUPFAM" id="SSF46785">
    <property type="entry name" value="Winged helix' DNA-binding domain"/>
    <property type="match status" value="1"/>
</dbReference>
<evidence type="ECO:0000313" key="7">
    <source>
        <dbReference type="Proteomes" id="UP001186104"/>
    </source>
</evidence>
<protein>
    <submittedName>
        <fullName evidence="6">IclR family transcriptional regulator</fullName>
    </submittedName>
</protein>
<keyword evidence="2" id="KW-0238">DNA-binding</keyword>
<dbReference type="Gene3D" id="1.10.10.10">
    <property type="entry name" value="Winged helix-like DNA-binding domain superfamily/Winged helix DNA-binding domain"/>
    <property type="match status" value="1"/>
</dbReference>
<dbReference type="PROSITE" id="PS51077">
    <property type="entry name" value="HTH_ICLR"/>
    <property type="match status" value="1"/>
</dbReference>
<evidence type="ECO:0000259" key="5">
    <source>
        <dbReference type="PROSITE" id="PS51078"/>
    </source>
</evidence>
<dbReference type="PANTHER" id="PTHR30136">
    <property type="entry name" value="HELIX-TURN-HELIX TRANSCRIPTIONAL REGULATOR, ICLR FAMILY"/>
    <property type="match status" value="1"/>
</dbReference>
<dbReference type="RefSeq" id="WP_188078727.1">
    <property type="nucleotide sequence ID" value="NZ_JAWLKF010000004.1"/>
</dbReference>
<comment type="caution">
    <text evidence="6">The sequence shown here is derived from an EMBL/GenBank/DDBJ whole genome shotgun (WGS) entry which is preliminary data.</text>
</comment>
<evidence type="ECO:0000256" key="3">
    <source>
        <dbReference type="ARBA" id="ARBA00023163"/>
    </source>
</evidence>
<evidence type="ECO:0000259" key="4">
    <source>
        <dbReference type="PROSITE" id="PS51077"/>
    </source>
</evidence>
<proteinExistence type="predicted"/>